<evidence type="ECO:0000313" key="3">
    <source>
        <dbReference type="Proteomes" id="UP000053558"/>
    </source>
</evidence>
<feature type="compositionally biased region" description="Polar residues" evidence="1">
    <location>
        <begin position="290"/>
        <end position="301"/>
    </location>
</feature>
<gene>
    <name evidence="2" type="ORF">CONPUDRAFT_74179</name>
</gene>
<comment type="caution">
    <text evidence="2">The sequence shown here is derived from an EMBL/GenBank/DDBJ whole genome shotgun (WGS) entry which is preliminary data.</text>
</comment>
<keyword evidence="3" id="KW-1185">Reference proteome</keyword>
<organism evidence="2 3">
    <name type="scientific">Coniophora puteana (strain RWD-64-598)</name>
    <name type="common">Brown rot fungus</name>
    <dbReference type="NCBI Taxonomy" id="741705"/>
    <lineage>
        <taxon>Eukaryota</taxon>
        <taxon>Fungi</taxon>
        <taxon>Dikarya</taxon>
        <taxon>Basidiomycota</taxon>
        <taxon>Agaricomycotina</taxon>
        <taxon>Agaricomycetes</taxon>
        <taxon>Agaricomycetidae</taxon>
        <taxon>Boletales</taxon>
        <taxon>Coniophorineae</taxon>
        <taxon>Coniophoraceae</taxon>
        <taxon>Coniophora</taxon>
    </lineage>
</organism>
<feature type="region of interest" description="Disordered" evidence="1">
    <location>
        <begin position="274"/>
        <end position="351"/>
    </location>
</feature>
<dbReference type="OrthoDB" id="2369050at2759"/>
<proteinExistence type="predicted"/>
<dbReference type="RefSeq" id="XP_007769832.1">
    <property type="nucleotide sequence ID" value="XM_007771642.1"/>
</dbReference>
<reference evidence="3" key="1">
    <citation type="journal article" date="2012" name="Science">
        <title>The Paleozoic origin of enzymatic lignin decomposition reconstructed from 31 fungal genomes.</title>
        <authorList>
            <person name="Floudas D."/>
            <person name="Binder M."/>
            <person name="Riley R."/>
            <person name="Barry K."/>
            <person name="Blanchette R.A."/>
            <person name="Henrissat B."/>
            <person name="Martinez A.T."/>
            <person name="Otillar R."/>
            <person name="Spatafora J.W."/>
            <person name="Yadav J.S."/>
            <person name="Aerts A."/>
            <person name="Benoit I."/>
            <person name="Boyd A."/>
            <person name="Carlson A."/>
            <person name="Copeland A."/>
            <person name="Coutinho P.M."/>
            <person name="de Vries R.P."/>
            <person name="Ferreira P."/>
            <person name="Findley K."/>
            <person name="Foster B."/>
            <person name="Gaskell J."/>
            <person name="Glotzer D."/>
            <person name="Gorecki P."/>
            <person name="Heitman J."/>
            <person name="Hesse C."/>
            <person name="Hori C."/>
            <person name="Igarashi K."/>
            <person name="Jurgens J.A."/>
            <person name="Kallen N."/>
            <person name="Kersten P."/>
            <person name="Kohler A."/>
            <person name="Kuees U."/>
            <person name="Kumar T.K.A."/>
            <person name="Kuo A."/>
            <person name="LaButti K."/>
            <person name="Larrondo L.F."/>
            <person name="Lindquist E."/>
            <person name="Ling A."/>
            <person name="Lombard V."/>
            <person name="Lucas S."/>
            <person name="Lundell T."/>
            <person name="Martin R."/>
            <person name="McLaughlin D.J."/>
            <person name="Morgenstern I."/>
            <person name="Morin E."/>
            <person name="Murat C."/>
            <person name="Nagy L.G."/>
            <person name="Nolan M."/>
            <person name="Ohm R.A."/>
            <person name="Patyshakuliyeva A."/>
            <person name="Rokas A."/>
            <person name="Ruiz-Duenas F.J."/>
            <person name="Sabat G."/>
            <person name="Salamov A."/>
            <person name="Samejima M."/>
            <person name="Schmutz J."/>
            <person name="Slot J.C."/>
            <person name="St John F."/>
            <person name="Stenlid J."/>
            <person name="Sun H."/>
            <person name="Sun S."/>
            <person name="Syed K."/>
            <person name="Tsang A."/>
            <person name="Wiebenga A."/>
            <person name="Young D."/>
            <person name="Pisabarro A."/>
            <person name="Eastwood D.C."/>
            <person name="Martin F."/>
            <person name="Cullen D."/>
            <person name="Grigoriev I.V."/>
            <person name="Hibbett D.S."/>
        </authorList>
    </citation>
    <scope>NUCLEOTIDE SEQUENCE [LARGE SCALE GENOMIC DNA]</scope>
    <source>
        <strain evidence="3">RWD-64-598 SS2</strain>
    </source>
</reference>
<evidence type="ECO:0000313" key="2">
    <source>
        <dbReference type="EMBL" id="EIW79847.1"/>
    </source>
</evidence>
<accession>A0A5M3MLD8</accession>
<dbReference type="EMBL" id="JH711580">
    <property type="protein sequence ID" value="EIW79847.1"/>
    <property type="molecule type" value="Genomic_DNA"/>
</dbReference>
<dbReference type="GeneID" id="19209201"/>
<protein>
    <recommendedName>
        <fullName evidence="4">Retrotransposon gag domain-containing protein</fullName>
    </recommendedName>
</protein>
<feature type="region of interest" description="Disordered" evidence="1">
    <location>
        <begin position="523"/>
        <end position="563"/>
    </location>
</feature>
<sequence>MHHCLRVTELLSEICEQAHEPNDPSDLLALALTCKAFRDPALDALYYEIRSLADLFMCLPRDLWDLRLVEIGLYCRNKYIPRVRVVRFNPASNIIFVDPHALSEVYSYCDDSLLPNLQELEIWDGDWTSDIIGDALLSDIIHFPQLIFGPSLTSVVLAFLKSNSLHILGIASRASPLLKYVALRVEEQLENGPATDKLLEVLRDATGRLHKLTSFSITLEHTLAIPVARLLEPIALFPALDQLHLGIQKLSPLIGSSELYPRVTSRTRELGIVLPPLFNNDPSTGAHPGSGNNDLQPSSPLTPIASDDDDIGLAINSDSDSDDDLPRFEYRRRPSSFDMDAPGKQPALTEGDLTPEMASRYQEACENYFMVKNVDAKNHPNYVFAGFLDHRFRTWYKNNKATLSILSLDDFFVQFRSRWLAKGWSRNLKRDITRLSQGDKSFDVWANEIRRMNSFLIGEPEHMDDKHLLSELSARMEKHLQDSVDTAKLAADIDIDDWIRAVALEETKLKGFIEAARSALSLHSSSSKPRTTRSSDDSTGSSNEKKKTKRQYSEDQLEALDGYERENLTEEDGCFKCRMPQAGHFAKECKLPAPDAKGYKKRTKDVVRELLAQANKTPKNRAPISSNAVAAVMPSVVFEEEDSDHGAQGASEQYLLITLQSPSFWEDLFFLTIASF</sequence>
<dbReference type="AlphaFoldDB" id="A0A5M3MLD8"/>
<evidence type="ECO:0000256" key="1">
    <source>
        <dbReference type="SAM" id="MobiDB-lite"/>
    </source>
</evidence>
<dbReference type="KEGG" id="cput:CONPUDRAFT_74179"/>
<evidence type="ECO:0008006" key="4">
    <source>
        <dbReference type="Google" id="ProtNLM"/>
    </source>
</evidence>
<name>A0A5M3MLD8_CONPW</name>
<dbReference type="Proteomes" id="UP000053558">
    <property type="component" value="Unassembled WGS sequence"/>
</dbReference>